<evidence type="ECO:0000313" key="3">
    <source>
        <dbReference type="Proteomes" id="UP000747542"/>
    </source>
</evidence>
<protein>
    <submittedName>
        <fullName evidence="2">Uncharacterized protein</fullName>
    </submittedName>
</protein>
<sequence length="178" mass="19983">MSEEKCELDQVLITWFKPNKPKCFMKSWDCKTSVTIKKVGIAFRNDTQFKLQYVVKNVQQTRMQLVPMWMNLQNPSGFKESEECIVMCCSNAVSTHRCKLLVIGKSPERNACTGSDEDESSEENEEDVETESLLTGRSNSGVHLDNPLPSTSRQVEAFPVLGCHSSDKDDNPDSPSAV</sequence>
<feature type="compositionally biased region" description="Acidic residues" evidence="1">
    <location>
        <begin position="115"/>
        <end position="130"/>
    </location>
</feature>
<proteinExistence type="predicted"/>
<accession>A0A8J5TU89</accession>
<reference evidence="2" key="1">
    <citation type="journal article" date="2021" name="Sci. Adv.">
        <title>The American lobster genome reveals insights on longevity, neural, and immune adaptations.</title>
        <authorList>
            <person name="Polinski J.M."/>
            <person name="Zimin A.V."/>
            <person name="Clark K.F."/>
            <person name="Kohn A.B."/>
            <person name="Sadowski N."/>
            <person name="Timp W."/>
            <person name="Ptitsyn A."/>
            <person name="Khanna P."/>
            <person name="Romanova D.Y."/>
            <person name="Williams P."/>
            <person name="Greenwood S.J."/>
            <person name="Moroz L.L."/>
            <person name="Walt D.R."/>
            <person name="Bodnar A.G."/>
        </authorList>
    </citation>
    <scope>NUCLEOTIDE SEQUENCE</scope>
    <source>
        <strain evidence="2">GMGI-L3</strain>
    </source>
</reference>
<organism evidence="2 3">
    <name type="scientific">Homarus americanus</name>
    <name type="common">American lobster</name>
    <dbReference type="NCBI Taxonomy" id="6706"/>
    <lineage>
        <taxon>Eukaryota</taxon>
        <taxon>Metazoa</taxon>
        <taxon>Ecdysozoa</taxon>
        <taxon>Arthropoda</taxon>
        <taxon>Crustacea</taxon>
        <taxon>Multicrustacea</taxon>
        <taxon>Malacostraca</taxon>
        <taxon>Eumalacostraca</taxon>
        <taxon>Eucarida</taxon>
        <taxon>Decapoda</taxon>
        <taxon>Pleocyemata</taxon>
        <taxon>Astacidea</taxon>
        <taxon>Nephropoidea</taxon>
        <taxon>Nephropidae</taxon>
        <taxon>Homarus</taxon>
    </lineage>
</organism>
<evidence type="ECO:0000256" key="1">
    <source>
        <dbReference type="SAM" id="MobiDB-lite"/>
    </source>
</evidence>
<evidence type="ECO:0000313" key="2">
    <source>
        <dbReference type="EMBL" id="KAG7177197.1"/>
    </source>
</evidence>
<dbReference type="Proteomes" id="UP000747542">
    <property type="component" value="Unassembled WGS sequence"/>
</dbReference>
<feature type="non-terminal residue" evidence="2">
    <location>
        <position position="1"/>
    </location>
</feature>
<keyword evidence="3" id="KW-1185">Reference proteome</keyword>
<name>A0A8J5TU89_HOMAM</name>
<feature type="region of interest" description="Disordered" evidence="1">
    <location>
        <begin position="110"/>
        <end position="178"/>
    </location>
</feature>
<dbReference type="AlphaFoldDB" id="A0A8J5TU89"/>
<gene>
    <name evidence="2" type="ORF">Hamer_G000458</name>
</gene>
<dbReference type="EMBL" id="JAHLQT010002534">
    <property type="protein sequence ID" value="KAG7177197.1"/>
    <property type="molecule type" value="Genomic_DNA"/>
</dbReference>
<comment type="caution">
    <text evidence="2">The sequence shown here is derived from an EMBL/GenBank/DDBJ whole genome shotgun (WGS) entry which is preliminary data.</text>
</comment>